<accession>A0A2L1UVR8</accession>
<protein>
    <submittedName>
        <fullName evidence="1">DUF4917 domain-containing protein</fullName>
    </submittedName>
</protein>
<proteinExistence type="predicted"/>
<dbReference type="EMBL" id="CP019062">
    <property type="protein sequence ID" value="AVF37001.1"/>
    <property type="molecule type" value="Genomic_DNA"/>
</dbReference>
<reference evidence="2" key="1">
    <citation type="submission" date="2017-01" db="EMBL/GenBank/DDBJ databases">
        <title>Genome sequence of Rouxiella sp. ERMR1:05.</title>
        <authorList>
            <person name="Kumar R."/>
            <person name="Singh D."/>
            <person name="Kumar S."/>
        </authorList>
    </citation>
    <scope>NUCLEOTIDE SEQUENCE [LARGE SCALE GENOMIC DNA]</scope>
    <source>
        <strain evidence="2">ERMR1:05</strain>
    </source>
</reference>
<dbReference type="KEGG" id="rox:BV494_19705"/>
<dbReference type="RefSeq" id="WP_104924360.1">
    <property type="nucleotide sequence ID" value="NZ_CP019062.1"/>
</dbReference>
<dbReference type="Pfam" id="PF16263">
    <property type="entry name" value="DUF4917"/>
    <property type="match status" value="1"/>
</dbReference>
<organism evidence="1 2">
    <name type="scientific">Rahnella sikkimica</name>
    <dbReference type="NCBI Taxonomy" id="1805933"/>
    <lineage>
        <taxon>Bacteria</taxon>
        <taxon>Pseudomonadati</taxon>
        <taxon>Pseudomonadota</taxon>
        <taxon>Gammaproteobacteria</taxon>
        <taxon>Enterobacterales</taxon>
        <taxon>Yersiniaceae</taxon>
        <taxon>Rahnella</taxon>
    </lineage>
</organism>
<keyword evidence="2" id="KW-1185">Reference proteome</keyword>
<sequence length="346" mass="39709">MQLMTFEEVITYLHKKSRPYSLLMGNGFSMAYDREIFSYNALYDFLTSRDDLLINKLFNVIKTKNFELVMQQLDTTLALLEAFGSDGELQQDIILASKKLKDGLLTSIHQLHPEHVYKIPEKKAIACAEFLTLFLNSGGHVFSTNYDMLLYWVMMRQHIENSIDGFGREIDNIDEVIQGGIAEYSGLVWGPNVVKQNVHYLHGALHIFDTGVDIEKEQYDQSNFLIEKIKKRLERENYPIFVTAGNGDEKLSHIRHNRYLSHCFDLLSELDGSLVTFGFNFGEYDEHIIEAINKATHAQNKTPPKLWGIYIGVYSEADAEHILSIQSKFHAKVKLFDAKTANVWGN</sequence>
<dbReference type="AlphaFoldDB" id="A0A2L1UVR8"/>
<evidence type="ECO:0000313" key="1">
    <source>
        <dbReference type="EMBL" id="AVF37001.1"/>
    </source>
</evidence>
<gene>
    <name evidence="1" type="ORF">BV494_19705</name>
</gene>
<dbReference type="InterPro" id="IPR032581">
    <property type="entry name" value="DUF4917"/>
</dbReference>
<evidence type="ECO:0000313" key="2">
    <source>
        <dbReference type="Proteomes" id="UP000239197"/>
    </source>
</evidence>
<name>A0A2L1UVR8_9GAMM</name>
<dbReference type="Proteomes" id="UP000239197">
    <property type="component" value="Chromosome"/>
</dbReference>
<dbReference type="OrthoDB" id="828244at2"/>